<comment type="caution">
    <text evidence="2">The sequence shown here is derived from an EMBL/GenBank/DDBJ whole genome shotgun (WGS) entry which is preliminary data.</text>
</comment>
<dbReference type="EMBL" id="JAYMGO010000023">
    <property type="protein sequence ID" value="KAL1250010.1"/>
    <property type="molecule type" value="Genomic_DNA"/>
</dbReference>
<evidence type="ECO:0000256" key="1">
    <source>
        <dbReference type="SAM" id="MobiDB-lite"/>
    </source>
</evidence>
<feature type="region of interest" description="Disordered" evidence="1">
    <location>
        <begin position="16"/>
        <end position="75"/>
    </location>
</feature>
<organism evidence="2 3">
    <name type="scientific">Cirrhinus molitorella</name>
    <name type="common">mud carp</name>
    <dbReference type="NCBI Taxonomy" id="172907"/>
    <lineage>
        <taxon>Eukaryota</taxon>
        <taxon>Metazoa</taxon>
        <taxon>Chordata</taxon>
        <taxon>Craniata</taxon>
        <taxon>Vertebrata</taxon>
        <taxon>Euteleostomi</taxon>
        <taxon>Actinopterygii</taxon>
        <taxon>Neopterygii</taxon>
        <taxon>Teleostei</taxon>
        <taxon>Ostariophysi</taxon>
        <taxon>Cypriniformes</taxon>
        <taxon>Cyprinidae</taxon>
        <taxon>Labeoninae</taxon>
        <taxon>Labeonini</taxon>
        <taxon>Cirrhinus</taxon>
    </lineage>
</organism>
<dbReference type="Proteomes" id="UP001558613">
    <property type="component" value="Unassembled WGS sequence"/>
</dbReference>
<name>A0ABR3LAS5_9TELE</name>
<proteinExistence type="predicted"/>
<evidence type="ECO:0000313" key="3">
    <source>
        <dbReference type="Proteomes" id="UP001558613"/>
    </source>
</evidence>
<reference evidence="2 3" key="1">
    <citation type="submission" date="2023-09" db="EMBL/GenBank/DDBJ databases">
        <authorList>
            <person name="Wang M."/>
        </authorList>
    </citation>
    <scope>NUCLEOTIDE SEQUENCE [LARGE SCALE GENOMIC DNA]</scope>
    <source>
        <strain evidence="2">GT-2023</strain>
        <tissue evidence="2">Liver</tissue>
    </source>
</reference>
<sequence>MSQALPDAGPCACPLGPFPGNRAWQGPLRGRFDGGERESDCGRGSPSPSCKSHGSRLESEPYRNLRFGQSGHSSC</sequence>
<gene>
    <name evidence="2" type="ORF">QQF64_021015</name>
</gene>
<evidence type="ECO:0000313" key="2">
    <source>
        <dbReference type="EMBL" id="KAL1250010.1"/>
    </source>
</evidence>
<accession>A0ABR3LAS5</accession>
<keyword evidence="3" id="KW-1185">Reference proteome</keyword>
<protein>
    <submittedName>
        <fullName evidence="2">Uncharacterized protein</fullName>
    </submittedName>
</protein>
<feature type="compositionally biased region" description="Basic and acidic residues" evidence="1">
    <location>
        <begin position="30"/>
        <end position="41"/>
    </location>
</feature>